<protein>
    <submittedName>
        <fullName evidence="2">Uncharacterized protein</fullName>
    </submittedName>
</protein>
<keyword evidence="3" id="KW-1185">Reference proteome</keyword>
<feature type="region of interest" description="Disordered" evidence="1">
    <location>
        <begin position="1"/>
        <end position="29"/>
    </location>
</feature>
<dbReference type="AlphaFoldDB" id="A0AAD9DJN6"/>
<evidence type="ECO:0000256" key="1">
    <source>
        <dbReference type="SAM" id="MobiDB-lite"/>
    </source>
</evidence>
<proteinExistence type="predicted"/>
<gene>
    <name evidence="2" type="ORF">QTG54_000558</name>
</gene>
<dbReference type="InterPro" id="IPR009003">
    <property type="entry name" value="Peptidase_S1_PA"/>
</dbReference>
<feature type="compositionally biased region" description="Polar residues" evidence="1">
    <location>
        <begin position="12"/>
        <end position="22"/>
    </location>
</feature>
<organism evidence="2 3">
    <name type="scientific">Skeletonema marinoi</name>
    <dbReference type="NCBI Taxonomy" id="267567"/>
    <lineage>
        <taxon>Eukaryota</taxon>
        <taxon>Sar</taxon>
        <taxon>Stramenopiles</taxon>
        <taxon>Ochrophyta</taxon>
        <taxon>Bacillariophyta</taxon>
        <taxon>Coscinodiscophyceae</taxon>
        <taxon>Thalassiosirophycidae</taxon>
        <taxon>Thalassiosirales</taxon>
        <taxon>Skeletonemataceae</taxon>
        <taxon>Skeletonema</taxon>
        <taxon>Skeletonema marinoi-dohrnii complex</taxon>
    </lineage>
</organism>
<dbReference type="Proteomes" id="UP001224775">
    <property type="component" value="Unassembled WGS sequence"/>
</dbReference>
<evidence type="ECO:0000313" key="3">
    <source>
        <dbReference type="Proteomes" id="UP001224775"/>
    </source>
</evidence>
<evidence type="ECO:0000313" key="2">
    <source>
        <dbReference type="EMBL" id="KAK1748619.1"/>
    </source>
</evidence>
<dbReference type="EMBL" id="JATAAI010000001">
    <property type="protein sequence ID" value="KAK1748619.1"/>
    <property type="molecule type" value="Genomic_DNA"/>
</dbReference>
<sequence length="647" mass="72197">MYSRSAFDEEGSTSSMSAPTRHSSVESSANSSNEALDSLSLSDFIFLNPRWLVAAVACILRHDLSRELIETKRNLRNVEHLIGDEDSSYSFHDEELLATDVSYPVITSQDTIMLWQAKRFTKKAAERALQYSSKKVDPFDFLQRLLIKFGVFVPIDLSVEKAYLGGRDFSISDITSHPKEILINAVQSPKYFFLPSLLGPGEPSDIWTYKTSDAWKVVISHSILFPDGVPPGLMERITAYVLSDMYTGSSVRTSKRDLLTEADGKSQIKEMLCWRSAFYLKMGNEVVEKSSGEFQESIIEIFATLVDERSQLCVSSDTMGAGMRRLIFSAKGPAGDYASQIFSGGYARVIKRAVKHVTNEYSGVEFERQAVCSQCLAKKPCSIASVWDHSFLEAAHKSGEQIVRCRYGHVSDIRLICGSSDARNRDMHSPEAQTVGEADAPVANLLKAVVIVGLYDEKALRIVRAGSGVIVDRKRGLIVTAGHTLMDKNTWREINGKIVIGIIPQTNDSDEPTAVFRYFARIIARDPSLDENGTCRVDACVLQITTRMESDVLDGGRDIGEKPEILLMNNPDAMKRENLPQLKVAQRFELDEAVRILGFNQGGEGLIEPGEGLNRRADFARGYVVMRFSREEAPERSLDRNFCQMKR</sequence>
<reference evidence="2" key="1">
    <citation type="submission" date="2023-06" db="EMBL/GenBank/DDBJ databases">
        <title>Survivors Of The Sea: Transcriptome response of Skeletonema marinoi to long-term dormancy.</title>
        <authorList>
            <person name="Pinder M.I.M."/>
            <person name="Kourtchenko O."/>
            <person name="Robertson E.K."/>
            <person name="Larsson T."/>
            <person name="Maumus F."/>
            <person name="Osuna-Cruz C.M."/>
            <person name="Vancaester E."/>
            <person name="Stenow R."/>
            <person name="Vandepoele K."/>
            <person name="Ploug H."/>
            <person name="Bruchert V."/>
            <person name="Godhe A."/>
            <person name="Topel M."/>
        </authorList>
    </citation>
    <scope>NUCLEOTIDE SEQUENCE</scope>
    <source>
        <strain evidence="2">R05AC</strain>
    </source>
</reference>
<accession>A0AAD9DJN6</accession>
<dbReference type="SUPFAM" id="SSF50494">
    <property type="entry name" value="Trypsin-like serine proteases"/>
    <property type="match status" value="1"/>
</dbReference>
<name>A0AAD9DJN6_9STRA</name>
<comment type="caution">
    <text evidence="2">The sequence shown here is derived from an EMBL/GenBank/DDBJ whole genome shotgun (WGS) entry which is preliminary data.</text>
</comment>